<dbReference type="Proteomes" id="UP000199647">
    <property type="component" value="Unassembled WGS sequence"/>
</dbReference>
<name>A0A1H9MXB8_9HYPH</name>
<dbReference type="AlphaFoldDB" id="A0A1H9MXB8"/>
<evidence type="ECO:0000313" key="2">
    <source>
        <dbReference type="Proteomes" id="UP000199647"/>
    </source>
</evidence>
<dbReference type="STRING" id="1855383.SAMN05216548_11494"/>
<accession>A0A1H9MXB8</accession>
<protein>
    <submittedName>
        <fullName evidence="1">Uncharacterized protein</fullName>
    </submittedName>
</protein>
<proteinExistence type="predicted"/>
<reference evidence="1 2" key="1">
    <citation type="submission" date="2016-10" db="EMBL/GenBank/DDBJ databases">
        <authorList>
            <person name="de Groot N.N."/>
        </authorList>
    </citation>
    <scope>NUCLEOTIDE SEQUENCE [LARGE SCALE GENOMIC DNA]</scope>
    <source>
        <strain evidence="1 2">A52C2</strain>
    </source>
</reference>
<gene>
    <name evidence="1" type="ORF">SAMN05216548_11494</name>
</gene>
<keyword evidence="2" id="KW-1185">Reference proteome</keyword>
<dbReference type="RefSeq" id="WP_143062023.1">
    <property type="nucleotide sequence ID" value="NZ_FOFG01000014.1"/>
</dbReference>
<sequence length="78" mass="8233">MSVSLTTLIDQVITLKTGDVEFGLFFLPGDKPGSSEWLALIGNTCPHVLIGESPAEFEGRGSTPEDAVSSLLRAVQEG</sequence>
<evidence type="ECO:0000313" key="1">
    <source>
        <dbReference type="EMBL" id="SER28354.1"/>
    </source>
</evidence>
<dbReference type="EMBL" id="FOFG01000014">
    <property type="protein sequence ID" value="SER28354.1"/>
    <property type="molecule type" value="Genomic_DNA"/>
</dbReference>
<organism evidence="1 2">
    <name type="scientific">Faunimonas pinastri</name>
    <dbReference type="NCBI Taxonomy" id="1855383"/>
    <lineage>
        <taxon>Bacteria</taxon>
        <taxon>Pseudomonadati</taxon>
        <taxon>Pseudomonadota</taxon>
        <taxon>Alphaproteobacteria</taxon>
        <taxon>Hyphomicrobiales</taxon>
        <taxon>Afifellaceae</taxon>
        <taxon>Faunimonas</taxon>
    </lineage>
</organism>